<evidence type="ECO:0000256" key="5">
    <source>
        <dbReference type="ARBA" id="ARBA00093637"/>
    </source>
</evidence>
<evidence type="ECO:0000256" key="3">
    <source>
        <dbReference type="ARBA" id="ARBA00023128"/>
    </source>
</evidence>
<evidence type="ECO:0000256" key="1">
    <source>
        <dbReference type="ARBA" id="ARBA00004305"/>
    </source>
</evidence>
<dbReference type="Pfam" id="PF25455">
    <property type="entry name" value="Beta-barrel_CAF17_C"/>
    <property type="match status" value="1"/>
</dbReference>
<evidence type="ECO:0000313" key="8">
    <source>
        <dbReference type="EMBL" id="KAF9732609.1"/>
    </source>
</evidence>
<dbReference type="EMBL" id="WJXW01000010">
    <property type="protein sequence ID" value="KAF9732609.1"/>
    <property type="molecule type" value="Genomic_DNA"/>
</dbReference>
<name>A0A9P6KNI8_9PLEO</name>
<protein>
    <recommendedName>
        <fullName evidence="5">Iron-sulfur cluster assembly factor IBA57 homolog, mitochondrial</fullName>
    </recommendedName>
</protein>
<dbReference type="GO" id="GO:0005759">
    <property type="term" value="C:mitochondrial matrix"/>
    <property type="evidence" value="ECO:0007669"/>
    <property type="project" value="UniProtKB-SubCell"/>
</dbReference>
<dbReference type="PANTHER" id="PTHR22602:SF0">
    <property type="entry name" value="TRANSFERASE CAF17, MITOCHONDRIAL-RELATED"/>
    <property type="match status" value="1"/>
</dbReference>
<dbReference type="InterPro" id="IPR045179">
    <property type="entry name" value="YgfZ/GcvT"/>
</dbReference>
<dbReference type="SUPFAM" id="SSF103025">
    <property type="entry name" value="Folate-binding domain"/>
    <property type="match status" value="1"/>
</dbReference>
<keyword evidence="2" id="KW-0809">Transit peptide</keyword>
<keyword evidence="3" id="KW-0496">Mitochondrion</keyword>
<sequence>MASVITRSRPPWSSSVCEMCLSHVTASRRPAPGSLRFLSVTTRTARPVDSKRASYQRPASHTNLSRAPGRLQRYNSTQIAPPASGHPFLARAPPPAPSAAGCARLSHRRLIALSGPDTPKFLQGLVTNSVDPSREVPFYAAFLDARGRMLWDVFIWSYPGLKEQMGMAGGDWACLVEVDAGEVDALAKHLKRHKLRSKIVIKIVEETSDSEDGKEGVQVWASWGEDASLSESHQSLATIPDPRFIGDKIAMRRSLVRPLDTTSPTESAPLEEYHRLRHTYGIPEGQAEIPREAALPMEYNVDLAQGIDFKKGCYLGQELTIRTKHTGVVRKRILPVELSTADAPHREPDTHSQIPTYAGDVWKLDPARFDSADIKQVGEDGGIKKGRAVGKLVSVCGNVGLALCRLEMMTSMKVSAEGGTWMPGMEFAVADREGRVVNVRPFLQDEWVTRVRDIWDKKRTRI</sequence>
<feature type="domain" description="CAF17 C-terminal" evidence="7">
    <location>
        <begin position="330"/>
        <end position="418"/>
    </location>
</feature>
<keyword evidence="9" id="KW-1185">Reference proteome</keyword>
<evidence type="ECO:0000313" key="9">
    <source>
        <dbReference type="Proteomes" id="UP000756921"/>
    </source>
</evidence>
<dbReference type="InterPro" id="IPR057460">
    <property type="entry name" value="CAF17_C"/>
</dbReference>
<evidence type="ECO:0000256" key="2">
    <source>
        <dbReference type="ARBA" id="ARBA00022946"/>
    </source>
</evidence>
<organism evidence="8 9">
    <name type="scientific">Paraphaeosphaeria minitans</name>
    <dbReference type="NCBI Taxonomy" id="565426"/>
    <lineage>
        <taxon>Eukaryota</taxon>
        <taxon>Fungi</taxon>
        <taxon>Dikarya</taxon>
        <taxon>Ascomycota</taxon>
        <taxon>Pezizomycotina</taxon>
        <taxon>Dothideomycetes</taxon>
        <taxon>Pleosporomycetidae</taxon>
        <taxon>Pleosporales</taxon>
        <taxon>Massarineae</taxon>
        <taxon>Didymosphaeriaceae</taxon>
        <taxon>Paraphaeosphaeria</taxon>
    </lineage>
</organism>
<proteinExistence type="inferred from homology"/>
<dbReference type="Proteomes" id="UP000756921">
    <property type="component" value="Unassembled WGS sequence"/>
</dbReference>
<evidence type="ECO:0000256" key="6">
    <source>
        <dbReference type="SAM" id="MobiDB-lite"/>
    </source>
</evidence>
<reference evidence="8" key="1">
    <citation type="journal article" date="2020" name="Mol. Plant Microbe Interact.">
        <title>Genome Sequence of the Biocontrol Agent Coniothyrium minitans strain Conio (IMI 134523).</title>
        <authorList>
            <person name="Patel D."/>
            <person name="Shittu T.A."/>
            <person name="Baroncelli R."/>
            <person name="Muthumeenakshi S."/>
            <person name="Osborne T.H."/>
            <person name="Janganan T.K."/>
            <person name="Sreenivasaprasad S."/>
        </authorList>
    </citation>
    <scope>NUCLEOTIDE SEQUENCE</scope>
    <source>
        <strain evidence="8">Conio</strain>
    </source>
</reference>
<evidence type="ECO:0000259" key="7">
    <source>
        <dbReference type="Pfam" id="PF25455"/>
    </source>
</evidence>
<dbReference type="OrthoDB" id="191995at2759"/>
<dbReference type="NCBIfam" id="TIGR03317">
    <property type="entry name" value="ygfZ_signature"/>
    <property type="match status" value="1"/>
</dbReference>
<dbReference type="AlphaFoldDB" id="A0A9P6KNI8"/>
<accession>A0A9P6KNI8</accession>
<dbReference type="InterPro" id="IPR027266">
    <property type="entry name" value="TrmE/GcvT-like"/>
</dbReference>
<comment type="similarity">
    <text evidence="4">Belongs to the GcvT family. CAF17/IBA57 subfamily.</text>
</comment>
<dbReference type="InterPro" id="IPR017703">
    <property type="entry name" value="YgfZ/GCV_T_CS"/>
</dbReference>
<dbReference type="PANTHER" id="PTHR22602">
    <property type="entry name" value="TRANSFERASE CAF17, MITOCHONDRIAL-RELATED"/>
    <property type="match status" value="1"/>
</dbReference>
<comment type="caution">
    <text evidence="8">The sequence shown here is derived from an EMBL/GenBank/DDBJ whole genome shotgun (WGS) entry which is preliminary data.</text>
</comment>
<dbReference type="GO" id="GO:0016226">
    <property type="term" value="P:iron-sulfur cluster assembly"/>
    <property type="evidence" value="ECO:0007669"/>
    <property type="project" value="TreeGrafter"/>
</dbReference>
<evidence type="ECO:0000256" key="4">
    <source>
        <dbReference type="ARBA" id="ARBA00093447"/>
    </source>
</evidence>
<gene>
    <name evidence="8" type="ORF">PMIN01_09467</name>
</gene>
<feature type="region of interest" description="Disordered" evidence="6">
    <location>
        <begin position="46"/>
        <end position="70"/>
    </location>
</feature>
<comment type="subcellular location">
    <subcellularLocation>
        <location evidence="1">Mitochondrion matrix</location>
    </subcellularLocation>
</comment>
<dbReference type="Gene3D" id="3.30.1360.120">
    <property type="entry name" value="Probable tRNA modification gtpase trme, domain 1"/>
    <property type="match status" value="1"/>
</dbReference>